<reference evidence="2 3" key="1">
    <citation type="submission" date="2021-04" db="EMBL/GenBank/DDBJ databases">
        <title>Complete genome sequence of Stygiolobus sp. KN-1.</title>
        <authorList>
            <person name="Nakamura K."/>
            <person name="Sakai H."/>
            <person name="Kurosawa N."/>
        </authorList>
    </citation>
    <scope>NUCLEOTIDE SEQUENCE [LARGE SCALE GENOMIC DNA]</scope>
    <source>
        <strain evidence="2 3">KN-1</strain>
    </source>
</reference>
<keyword evidence="3" id="KW-1185">Reference proteome</keyword>
<feature type="domain" description="HEPN" evidence="1">
    <location>
        <begin position="8"/>
        <end position="101"/>
    </location>
</feature>
<dbReference type="EMBL" id="AP024597">
    <property type="protein sequence ID" value="BCU71088.1"/>
    <property type="molecule type" value="Genomic_DNA"/>
</dbReference>
<name>A0A8D5U831_9CREN</name>
<protein>
    <recommendedName>
        <fullName evidence="1">HEPN domain-containing protein</fullName>
    </recommendedName>
</protein>
<sequence>MDKINILLHEAEKDIEVGCYNKAVSACYFAVRMQIEVLANKLGSNIPRRGDKLINILKNLGKDDLAKHSLYLYERRKDADYGHESLNKDTALACLSISRRLV</sequence>
<dbReference type="KEGG" id="csty:KN1_23850"/>
<evidence type="ECO:0000313" key="3">
    <source>
        <dbReference type="Proteomes" id="UP000825123"/>
    </source>
</evidence>
<organism evidence="2 3">
    <name type="scientific">Stygiolobus caldivivus</name>
    <dbReference type="NCBI Taxonomy" id="2824673"/>
    <lineage>
        <taxon>Archaea</taxon>
        <taxon>Thermoproteota</taxon>
        <taxon>Thermoprotei</taxon>
        <taxon>Sulfolobales</taxon>
        <taxon>Sulfolobaceae</taxon>
        <taxon>Stygiolobus</taxon>
    </lineage>
</organism>
<proteinExistence type="predicted"/>
<dbReference type="Pfam" id="PF05168">
    <property type="entry name" value="HEPN"/>
    <property type="match status" value="1"/>
</dbReference>
<gene>
    <name evidence="2" type="ORF">KN1_23850</name>
</gene>
<evidence type="ECO:0000259" key="1">
    <source>
        <dbReference type="Pfam" id="PF05168"/>
    </source>
</evidence>
<dbReference type="InterPro" id="IPR007842">
    <property type="entry name" value="HEPN_dom"/>
</dbReference>
<dbReference type="Gene3D" id="1.20.120.330">
    <property type="entry name" value="Nucleotidyltransferases domain 2"/>
    <property type="match status" value="1"/>
</dbReference>
<evidence type="ECO:0000313" key="2">
    <source>
        <dbReference type="EMBL" id="BCU71088.1"/>
    </source>
</evidence>
<dbReference type="Proteomes" id="UP000825123">
    <property type="component" value="Chromosome"/>
</dbReference>
<dbReference type="RefSeq" id="WP_221287849.1">
    <property type="nucleotide sequence ID" value="NZ_AP024597.1"/>
</dbReference>
<accession>A0A8D5U831</accession>
<dbReference type="GeneID" id="66164113"/>
<dbReference type="AlphaFoldDB" id="A0A8D5U831"/>